<feature type="region of interest" description="Disordered" evidence="4">
    <location>
        <begin position="1335"/>
        <end position="1355"/>
    </location>
</feature>
<feature type="domain" description="Carrier" evidence="5">
    <location>
        <begin position="1628"/>
        <end position="1707"/>
    </location>
</feature>
<evidence type="ECO:0000313" key="8">
    <source>
        <dbReference type="Proteomes" id="UP001485043"/>
    </source>
</evidence>
<dbReference type="EMBL" id="JALJOV010000155">
    <property type="protein sequence ID" value="KAK9866523.1"/>
    <property type="molecule type" value="Genomic_DNA"/>
</dbReference>
<keyword evidence="2" id="KW-0597">Phosphoprotein</keyword>
<feature type="domain" description="Ketosynthase family 3 (KS3)" evidence="6">
    <location>
        <begin position="456"/>
        <end position="1386"/>
    </location>
</feature>
<dbReference type="InterPro" id="IPR013968">
    <property type="entry name" value="PKS_KR"/>
</dbReference>
<evidence type="ECO:0000313" key="7">
    <source>
        <dbReference type="EMBL" id="KAK9866523.1"/>
    </source>
</evidence>
<feature type="domain" description="Ketosynthase family 3 (KS3)" evidence="6">
    <location>
        <begin position="1814"/>
        <end position="2225"/>
    </location>
</feature>
<dbReference type="SUPFAM" id="SSF47336">
    <property type="entry name" value="ACP-like"/>
    <property type="match status" value="3"/>
</dbReference>
<feature type="region of interest" description="Disordered" evidence="4">
    <location>
        <begin position="440"/>
        <end position="468"/>
    </location>
</feature>
<feature type="compositionally biased region" description="Basic residues" evidence="4">
    <location>
        <begin position="1338"/>
        <end position="1348"/>
    </location>
</feature>
<dbReference type="Gene3D" id="3.40.47.10">
    <property type="match status" value="4"/>
</dbReference>
<dbReference type="InterPro" id="IPR020806">
    <property type="entry name" value="PKS_PP-bd"/>
</dbReference>
<dbReference type="GO" id="GO:0031177">
    <property type="term" value="F:phosphopantetheine binding"/>
    <property type="evidence" value="ECO:0007669"/>
    <property type="project" value="InterPro"/>
</dbReference>
<dbReference type="InterPro" id="IPR014030">
    <property type="entry name" value="Ketoacyl_synth_N"/>
</dbReference>
<dbReference type="GO" id="GO:0006633">
    <property type="term" value="P:fatty acid biosynthetic process"/>
    <property type="evidence" value="ECO:0007669"/>
    <property type="project" value="TreeGrafter"/>
</dbReference>
<dbReference type="Gene3D" id="3.40.50.720">
    <property type="entry name" value="NAD(P)-binding Rossmann-like Domain"/>
    <property type="match status" value="2"/>
</dbReference>
<feature type="region of interest" description="Disordered" evidence="4">
    <location>
        <begin position="493"/>
        <end position="536"/>
    </location>
</feature>
<evidence type="ECO:0000256" key="2">
    <source>
        <dbReference type="ARBA" id="ARBA00022553"/>
    </source>
</evidence>
<dbReference type="Gene3D" id="1.10.1200.10">
    <property type="entry name" value="ACP-like"/>
    <property type="match status" value="3"/>
</dbReference>
<dbReference type="InterPro" id="IPR014031">
    <property type="entry name" value="Ketoacyl_synth_C"/>
</dbReference>
<dbReference type="InterPro" id="IPR050091">
    <property type="entry name" value="PKS_NRPS_Biosynth_Enz"/>
</dbReference>
<feature type="domain" description="Carrier" evidence="5">
    <location>
        <begin position="1726"/>
        <end position="1800"/>
    </location>
</feature>
<evidence type="ECO:0000256" key="3">
    <source>
        <dbReference type="ARBA" id="ARBA00022679"/>
    </source>
</evidence>
<organism evidence="7 8">
    <name type="scientific">Apatococcus fuscideae</name>
    <dbReference type="NCBI Taxonomy" id="2026836"/>
    <lineage>
        <taxon>Eukaryota</taxon>
        <taxon>Viridiplantae</taxon>
        <taxon>Chlorophyta</taxon>
        <taxon>core chlorophytes</taxon>
        <taxon>Trebouxiophyceae</taxon>
        <taxon>Chlorellales</taxon>
        <taxon>Chlorellaceae</taxon>
        <taxon>Apatococcus</taxon>
    </lineage>
</organism>
<dbReference type="PROSITE" id="PS00012">
    <property type="entry name" value="PHOSPHOPANTETHEINE"/>
    <property type="match status" value="2"/>
</dbReference>
<dbReference type="PANTHER" id="PTHR43775:SF37">
    <property type="entry name" value="SI:DKEY-61P9.11"/>
    <property type="match status" value="1"/>
</dbReference>
<comment type="caution">
    <text evidence="7">The sequence shown here is derived from an EMBL/GenBank/DDBJ whole genome shotgun (WGS) entry which is preliminary data.</text>
</comment>
<evidence type="ECO:0000256" key="1">
    <source>
        <dbReference type="ARBA" id="ARBA00022450"/>
    </source>
</evidence>
<dbReference type="InterPro" id="IPR016039">
    <property type="entry name" value="Thiolase-like"/>
</dbReference>
<evidence type="ECO:0000256" key="4">
    <source>
        <dbReference type="SAM" id="MobiDB-lite"/>
    </source>
</evidence>
<dbReference type="Proteomes" id="UP001485043">
    <property type="component" value="Unassembled WGS sequence"/>
</dbReference>
<protein>
    <submittedName>
        <fullName evidence="7">Uncharacterized protein</fullName>
    </submittedName>
</protein>
<reference evidence="7 8" key="1">
    <citation type="journal article" date="2024" name="Nat. Commun.">
        <title>Phylogenomics reveals the evolutionary origins of lichenization in chlorophyte algae.</title>
        <authorList>
            <person name="Puginier C."/>
            <person name="Libourel C."/>
            <person name="Otte J."/>
            <person name="Skaloud P."/>
            <person name="Haon M."/>
            <person name="Grisel S."/>
            <person name="Petersen M."/>
            <person name="Berrin J.G."/>
            <person name="Delaux P.M."/>
            <person name="Dal Grande F."/>
            <person name="Keller J."/>
        </authorList>
    </citation>
    <scope>NUCLEOTIDE SEQUENCE [LARGE SCALE GENOMIC DNA]</scope>
    <source>
        <strain evidence="7 8">SAG 2523</strain>
    </source>
</reference>
<dbReference type="InterPro" id="IPR020841">
    <property type="entry name" value="PKS_Beta-ketoAc_synthase_dom"/>
</dbReference>
<proteinExistence type="predicted"/>
<accession>A0AAW1TC58</accession>
<dbReference type="InterPro" id="IPR009081">
    <property type="entry name" value="PP-bd_ACP"/>
</dbReference>
<feature type="domain" description="Carrier" evidence="5">
    <location>
        <begin position="356"/>
        <end position="434"/>
    </location>
</feature>
<dbReference type="PANTHER" id="PTHR43775">
    <property type="entry name" value="FATTY ACID SYNTHASE"/>
    <property type="match status" value="1"/>
</dbReference>
<evidence type="ECO:0000259" key="6">
    <source>
        <dbReference type="PROSITE" id="PS52004"/>
    </source>
</evidence>
<sequence length="2292" mass="240592">MANNIIPEILLPVPAGFVQPTSALLHEFAVQMLLPDRAPPPLGLLRLYPAMNTIKANRWWPELLERLEEAVLPNFEVDQPEQEDPPPTGIARVCTLPPNMEADFLQLLWQEIMARVSASGRIVHVLIIASDARYLDETSRRLGRAAVGHVAVVGTLRDTTSLRAALALAGVHHLQEYLFVQSMLESFLVTRPGLSISHPADLIKEALAEHMRNWAALVDMGSPGIVTVDIPFLPFRVPVPHAVLNRPLDAWRAITQQAHISSCALLLAGGEAGLVPRLGSGSCFTTSYTAKMLSHLDKMPFEIHTAKEVDADAIQQLQQHVQPGFLMLLHAEVDARISSGSLDLPQPIPAAGPGLPAHRDLIAGIVIQYLTEARAEPIEDVSFSTPLMDAGLDSLDMLKVASLLGTALGMIMPSTVVFDYPTIDALSGFVAASLAPPQGTGALEADSGSSRAAVRRRSSSFLGDGRRGSLSDVFNRRPSVAYTPSGTFAGFSRRRSQAGAAAPPGVQRAQRRTGSFSVQPLPTLPSGMPWAPGSPSLEPPPAFRQVRRDSSRGMLDHALAARSIHRRSSSSFLRASLATLPYDGTRASILAAPSQGIPTLQELGVYIGISYNEYSQLAAAQGPGMSSYTATGGSLSVAAGRISYLWGLTGPCMAIDTACSSSLVAVGTANHGMLLGLVPRALAGGVNLLLSAHTHAMFAVAGMLATDGRCKTLDAAANGYVRSEAVGLLALRLLSSLSSGAPESAAGARRASGSCYIPRVPAGHGGCNLEGGATSGISSFAFQAMYGAASLLDSTSTAWDQGLMFSGLAVHQCHLPLPACGGLPQLELRLEPPLSNLELTIYDPDRQAAHSRRGGLPYRIQSLSSSVDHLRESSSHFQQQNQNQDCLCGAPHTQQRILKDSAHSTTLPSLVHAGSAVAYGDAPASDRSQGWDSAGCSRDAQQARIGCEAPGRPAQWCRQRTGCDMGSQEELSSLCAGYLPEGPLVGVLHAGGVLRDATIPQQTAQHVRDVFAPKAAGLPRLEQWGAWSGIGMVAANAAVLQRMERGGLQTVHPTMGLAILSRTLTQCPGPQGQQFVGSKGINGRFAEQSEGGIRGRDTSRVTPLQRWDVDGSAPHVSHRPGARFGRFLDKVEDFDAAAYGISPSEAMVLDPQQRLMLQDAWAVLDKWQQQQPPEAEAAGDQTAVVAALSFWDYSLLYDGTAGEAYKATGRCFSVAAGRISYVYGLKGPAVIRLALQDAEVLPSGLAALEMHGTGTPLGDPIEVGAAATVLSDGRDPSGLDVLGLSAVKNMLGHTEPAAGAAGICRSMLRMGQNLVHGFLHLAEVNPFIASSLQPRSRSASKAHLHAHMPKQDGPEPLHQAAEQRIQAMGVSAFAFQGTNAHVVMGRPQGRPSLRSCDPLSEGYHCLPAVTDATTHFGAMSDIESGDSARVPVALGAYLPRKATKASGIFAVCNKPKLLSGSTRESEFFTHATCGHIALRLGAFTAKSLGSSSHVSRSAAVDQSLAARSVYQHSYIIDWHASVPASHRVPHRLTWGQAVFHAAGSLADALVTKQTAGRVRQVFAAKANYAAANGLLDATAASLQDCGMTAHSVGWGAWGGDGMAASLLPKLQRQGLGAVDPAQGLSFLTALLSSSSRLVKDILGQRVSPTQPLMEAGLDSLGAAGLDSLGAVELRNVLHNETGVAVPATFAFDHPTVASMAALLSSQSALVPQSEASIGTPSRSDAAQAAEVLLKLQDIAKGILGARISASQPLMEAGLDSLGAVELRNAIVSHFDITLPATAVFDHPSLGALASLISGLIAPATAMHHEAAGPRASMRGIGMGDHQRPYGGHPRFWSNIAAGTNLQQVVPPERWDIEALYNPEGSAGSQYVRFGAFVQGPDLHDVAVSKLSRNEAIATDPQARLLIEVSGEVLLTERDNSGGLPAWQQTCGTYVGCMFVDYMTLLRSGYGFASTGPVMTGNGAPYQCGRVAYTFGLQGPCQGIDTACSSSLVATHNAFRGIEGGEETHALAAGINLMLWHDVTSGICQLQALSKVGRCQTFEATADGYGRGEGIAVLLLGSADVNVASDSAGSMAIIHGSAVNQDGRSSSLTAPNGPSQKALVGIALDFAGRSREEVAYVAIHGTGTPLGDPIEVGALSGALANGARPASLGSVKACYGHTEGAAGVTGALLAIAATAHGQAAPIVNLRALNPYVGAAMEQHKLFWHERSERTFAGGCSRRRLAADYCSAMPSFGQDEALGWALPAPTRRSLPSEHVTPLQMLPLLSNITIEAPFALAAKLENKPAAGHPRK</sequence>
<dbReference type="CDD" id="cd00833">
    <property type="entry name" value="PKS"/>
    <property type="match status" value="1"/>
</dbReference>
<dbReference type="SUPFAM" id="SSF53901">
    <property type="entry name" value="Thiolase-like"/>
    <property type="match status" value="4"/>
</dbReference>
<dbReference type="InterPro" id="IPR036736">
    <property type="entry name" value="ACP-like_sf"/>
</dbReference>
<gene>
    <name evidence="7" type="ORF">WJX84_010789</name>
</gene>
<dbReference type="PROSITE" id="PS50075">
    <property type="entry name" value="CARRIER"/>
    <property type="match status" value="3"/>
</dbReference>
<dbReference type="SMART" id="SM01294">
    <property type="entry name" value="PKS_PP_betabranch"/>
    <property type="match status" value="1"/>
</dbReference>
<dbReference type="SMART" id="SM00825">
    <property type="entry name" value="PKS_KS"/>
    <property type="match status" value="1"/>
</dbReference>
<dbReference type="Pfam" id="PF08659">
    <property type="entry name" value="KR"/>
    <property type="match status" value="1"/>
</dbReference>
<dbReference type="SMART" id="SM00823">
    <property type="entry name" value="PKS_PP"/>
    <property type="match status" value="3"/>
</dbReference>
<dbReference type="Pfam" id="PF02801">
    <property type="entry name" value="Ketoacyl-synt_C"/>
    <property type="match status" value="1"/>
</dbReference>
<dbReference type="PROSITE" id="PS52004">
    <property type="entry name" value="KS3_2"/>
    <property type="match status" value="2"/>
</dbReference>
<keyword evidence="3" id="KW-0808">Transferase</keyword>
<keyword evidence="1" id="KW-0596">Phosphopantetheine</keyword>
<dbReference type="Pfam" id="PF00109">
    <property type="entry name" value="ketoacyl-synt"/>
    <property type="match status" value="3"/>
</dbReference>
<dbReference type="Pfam" id="PF00550">
    <property type="entry name" value="PP-binding"/>
    <property type="match status" value="3"/>
</dbReference>
<dbReference type="InterPro" id="IPR006162">
    <property type="entry name" value="Ppantetheine_attach_site"/>
</dbReference>
<evidence type="ECO:0000259" key="5">
    <source>
        <dbReference type="PROSITE" id="PS50075"/>
    </source>
</evidence>
<keyword evidence="8" id="KW-1185">Reference proteome</keyword>
<name>A0AAW1TC58_9CHLO</name>
<dbReference type="GO" id="GO:0004312">
    <property type="term" value="F:fatty acid synthase activity"/>
    <property type="evidence" value="ECO:0007669"/>
    <property type="project" value="TreeGrafter"/>
</dbReference>